<evidence type="ECO:0000313" key="1">
    <source>
        <dbReference type="EMBL" id="KAJ9105234.1"/>
    </source>
</evidence>
<proteinExistence type="predicted"/>
<gene>
    <name evidence="1" type="ORF">QFC21_001599</name>
</gene>
<organism evidence="1 2">
    <name type="scientific">Naganishia friedmannii</name>
    <dbReference type="NCBI Taxonomy" id="89922"/>
    <lineage>
        <taxon>Eukaryota</taxon>
        <taxon>Fungi</taxon>
        <taxon>Dikarya</taxon>
        <taxon>Basidiomycota</taxon>
        <taxon>Agaricomycotina</taxon>
        <taxon>Tremellomycetes</taxon>
        <taxon>Filobasidiales</taxon>
        <taxon>Filobasidiaceae</taxon>
        <taxon>Naganishia</taxon>
    </lineage>
</organism>
<dbReference type="EMBL" id="JASBWT010000004">
    <property type="protein sequence ID" value="KAJ9105234.1"/>
    <property type="molecule type" value="Genomic_DNA"/>
</dbReference>
<name>A0ACC2W0I3_9TREE</name>
<dbReference type="Proteomes" id="UP001227268">
    <property type="component" value="Unassembled WGS sequence"/>
</dbReference>
<comment type="caution">
    <text evidence="1">The sequence shown here is derived from an EMBL/GenBank/DDBJ whole genome shotgun (WGS) entry which is preliminary data.</text>
</comment>
<accession>A0ACC2W0I3</accession>
<sequence length="624" mass="68930">MHVPPITHTPEPNKIDRQPEFSLSCPARTRKGSLPRPNLPSNTTPSDSGDPIASIGSAAGIRPIKNSWRKCRNSSPPPCLSATLSSSSRASSPGASADRLLTLLPPSWPPPRNAVRQKRQNIVVHGVRSHSLSPVPPPSDSQHTSSIPFLGASTARIDFHTANGFPQEKQLDFRERKRVYYQHAANQRSSHLNLLWGFSFLVGIFLFTGLIYSSIFQFLQRQRSDALVGTGQFSSFKSGAQSRAIQHLSTRELDIALRCKHRKSNMALETANTGVNAISGVVAEGKSTSRSLSSDIWRWKKHKGIAYANSHNDEMQGDKAFTLAHSLGLAAIEADVWLAPAPADPDSQGDSESVLLVGHEDQDLHDARTLKKLYLDPIWDILESVNVGNNASHGWKGVFTERGVPDQTLLLMIDTKNKIDATYAELQRLLIPFVEKGYLSHFTRSSPDSEITDGKLTIGPLTVIGTGDTPIHSILSANPRYVFKDGPLTNLTHPIMYADPRTGNMSQVDWHPSFAPMASAKFTVAAHASYFMSSTLFLPIRQAFNLAFPTPAFVADADSSRHIREAHARGIESRWWGVARHPKPLRQALWGYIKDIGTDWLNADDLEDVAQWYKRRTEGDQLCI</sequence>
<protein>
    <submittedName>
        <fullName evidence="1">Uncharacterized protein</fullName>
    </submittedName>
</protein>
<reference evidence="1" key="1">
    <citation type="submission" date="2023-04" db="EMBL/GenBank/DDBJ databases">
        <title>Draft Genome sequencing of Naganishia species isolated from polar environments using Oxford Nanopore Technology.</title>
        <authorList>
            <person name="Leo P."/>
            <person name="Venkateswaran K."/>
        </authorList>
    </citation>
    <scope>NUCLEOTIDE SEQUENCE</scope>
    <source>
        <strain evidence="1">MNA-CCFEE 5423</strain>
    </source>
</reference>
<keyword evidence="2" id="KW-1185">Reference proteome</keyword>
<evidence type="ECO:0000313" key="2">
    <source>
        <dbReference type="Proteomes" id="UP001227268"/>
    </source>
</evidence>